<evidence type="ECO:0000256" key="8">
    <source>
        <dbReference type="ARBA" id="ARBA00022840"/>
    </source>
</evidence>
<organism evidence="16 17">
    <name type="scientific">Actinopolymorpha cephalotaxi</name>
    <dbReference type="NCBI Taxonomy" id="504797"/>
    <lineage>
        <taxon>Bacteria</taxon>
        <taxon>Bacillati</taxon>
        <taxon>Actinomycetota</taxon>
        <taxon>Actinomycetes</taxon>
        <taxon>Propionibacteriales</taxon>
        <taxon>Actinopolymorphaceae</taxon>
        <taxon>Actinopolymorpha</taxon>
    </lineage>
</organism>
<evidence type="ECO:0000313" key="16">
    <source>
        <dbReference type="EMBL" id="SFG36568.1"/>
    </source>
</evidence>
<evidence type="ECO:0000313" key="15">
    <source>
        <dbReference type="EMBL" id="NYH82328.1"/>
    </source>
</evidence>
<evidence type="ECO:0000256" key="12">
    <source>
        <dbReference type="NCBIfam" id="TIGR00418"/>
    </source>
</evidence>
<feature type="compositionally biased region" description="Basic and acidic residues" evidence="13">
    <location>
        <begin position="22"/>
        <end position="44"/>
    </location>
</feature>
<reference evidence="15 18" key="2">
    <citation type="submission" date="2020-07" db="EMBL/GenBank/DDBJ databases">
        <title>Sequencing the genomes of 1000 actinobacteria strains.</title>
        <authorList>
            <person name="Klenk H.-P."/>
        </authorList>
    </citation>
    <scope>NUCLEOTIDE SEQUENCE [LARGE SCALE GENOMIC DNA]</scope>
    <source>
        <strain evidence="15 18">DSM 45117</strain>
    </source>
</reference>
<dbReference type="GO" id="GO:0004829">
    <property type="term" value="F:threonine-tRNA ligase activity"/>
    <property type="evidence" value="ECO:0007669"/>
    <property type="project" value="UniProtKB-UniRule"/>
</dbReference>
<keyword evidence="7" id="KW-0862">Zinc</keyword>
<keyword evidence="3" id="KW-0963">Cytoplasm</keyword>
<evidence type="ECO:0000256" key="9">
    <source>
        <dbReference type="ARBA" id="ARBA00022917"/>
    </source>
</evidence>
<accession>A0A1I2R7V6</accession>
<comment type="similarity">
    <text evidence="1">Belongs to the class-II aminoacyl-tRNA synthetase family.</text>
</comment>
<dbReference type="GO" id="GO:0005524">
    <property type="term" value="F:ATP binding"/>
    <property type="evidence" value="ECO:0007669"/>
    <property type="project" value="UniProtKB-KW"/>
</dbReference>
<dbReference type="SUPFAM" id="SSF55681">
    <property type="entry name" value="Class II aaRS and biotin synthetases"/>
    <property type="match status" value="1"/>
</dbReference>
<dbReference type="InterPro" id="IPR033728">
    <property type="entry name" value="ThrRS_core"/>
</dbReference>
<evidence type="ECO:0000256" key="13">
    <source>
        <dbReference type="SAM" id="MobiDB-lite"/>
    </source>
</evidence>
<keyword evidence="10 16" id="KW-0030">Aminoacyl-tRNA synthetase</keyword>
<keyword evidence="18" id="KW-1185">Reference proteome</keyword>
<proteinExistence type="inferred from homology"/>
<keyword evidence="8" id="KW-0067">ATP-binding</keyword>
<dbReference type="InterPro" id="IPR045864">
    <property type="entry name" value="aa-tRNA-synth_II/BPL/LPL"/>
</dbReference>
<feature type="domain" description="Aminoacyl-transfer RNA synthetases class-II family profile" evidence="14">
    <location>
        <begin position="69"/>
        <end position="341"/>
    </location>
</feature>
<keyword evidence="9" id="KW-0648">Protein biosynthesis</keyword>
<dbReference type="EC" id="6.1.1.3" evidence="2 12"/>
<feature type="region of interest" description="Disordered" evidence="13">
    <location>
        <begin position="1"/>
        <end position="44"/>
    </location>
</feature>
<evidence type="ECO:0000256" key="6">
    <source>
        <dbReference type="ARBA" id="ARBA00022741"/>
    </source>
</evidence>
<evidence type="ECO:0000256" key="11">
    <source>
        <dbReference type="ARBA" id="ARBA00049515"/>
    </source>
</evidence>
<reference evidence="16 17" key="1">
    <citation type="submission" date="2016-10" db="EMBL/GenBank/DDBJ databases">
        <authorList>
            <person name="de Groot N.N."/>
        </authorList>
    </citation>
    <scope>NUCLEOTIDE SEQUENCE [LARGE SCALE GENOMIC DNA]</scope>
    <source>
        <strain evidence="16 17">CPCC 202808</strain>
    </source>
</reference>
<evidence type="ECO:0000256" key="4">
    <source>
        <dbReference type="ARBA" id="ARBA00022598"/>
    </source>
</evidence>
<dbReference type="InterPro" id="IPR002314">
    <property type="entry name" value="aa-tRNA-synt_IIb"/>
</dbReference>
<dbReference type="Gene3D" id="3.40.50.800">
    <property type="entry name" value="Anticodon-binding domain"/>
    <property type="match status" value="1"/>
</dbReference>
<evidence type="ECO:0000313" key="18">
    <source>
        <dbReference type="Proteomes" id="UP000533017"/>
    </source>
</evidence>
<evidence type="ECO:0000256" key="5">
    <source>
        <dbReference type="ARBA" id="ARBA00022723"/>
    </source>
</evidence>
<dbReference type="STRING" id="504797.SAMN05421678_105266"/>
<dbReference type="PANTHER" id="PTHR11451:SF56">
    <property type="entry name" value="THREONINE--TRNA LIGASE 1"/>
    <property type="match status" value="1"/>
</dbReference>
<dbReference type="EMBL" id="JACBZA010000001">
    <property type="protein sequence ID" value="NYH82328.1"/>
    <property type="molecule type" value="Genomic_DNA"/>
</dbReference>
<dbReference type="Pfam" id="PF00587">
    <property type="entry name" value="tRNA-synt_2b"/>
    <property type="match status" value="1"/>
</dbReference>
<dbReference type="InterPro" id="IPR004154">
    <property type="entry name" value="Anticodon-bd"/>
</dbReference>
<evidence type="ECO:0000256" key="2">
    <source>
        <dbReference type="ARBA" id="ARBA00013163"/>
    </source>
</evidence>
<dbReference type="InterPro" id="IPR006195">
    <property type="entry name" value="aa-tRNA-synth_II"/>
</dbReference>
<dbReference type="CDD" id="cd00771">
    <property type="entry name" value="ThrRS_core"/>
    <property type="match status" value="1"/>
</dbReference>
<gene>
    <name evidence="15" type="ORF">FHR37_001179</name>
    <name evidence="16" type="ORF">SAMN05421678_105266</name>
</gene>
<dbReference type="SUPFAM" id="SSF52954">
    <property type="entry name" value="Class II aaRS ABD-related"/>
    <property type="match status" value="1"/>
</dbReference>
<keyword evidence="4 15" id="KW-0436">Ligase</keyword>
<dbReference type="PROSITE" id="PS50862">
    <property type="entry name" value="AA_TRNA_LIGASE_II"/>
    <property type="match status" value="1"/>
</dbReference>
<evidence type="ECO:0000256" key="3">
    <source>
        <dbReference type="ARBA" id="ARBA00022490"/>
    </source>
</evidence>
<dbReference type="NCBIfam" id="TIGR00418">
    <property type="entry name" value="thrS"/>
    <property type="match status" value="1"/>
</dbReference>
<protein>
    <recommendedName>
        <fullName evidence="2 12">Threonine--tRNA ligase</fullName>
        <ecNumber evidence="2 12">6.1.1.3</ecNumber>
    </recommendedName>
</protein>
<name>A0A1I2R7V6_9ACTN</name>
<dbReference type="PANTHER" id="PTHR11451">
    <property type="entry name" value="THREONINE-TRNA LIGASE"/>
    <property type="match status" value="1"/>
</dbReference>
<dbReference type="Pfam" id="PF03129">
    <property type="entry name" value="HGTP_anticodon"/>
    <property type="match status" value="1"/>
</dbReference>
<dbReference type="Proteomes" id="UP000199052">
    <property type="component" value="Unassembled WGS sequence"/>
</dbReference>
<sequence>MNAPHSHFDSVRNEPVGPDEPVEPREPCERDKPGERAGDGPVDHRRLGRELDIFTGDELVGAGFPLWLPDGAAVVAELERYVLDLERRQGYRHVRTPAVGKRALYERSGHWQHFGPDMFPPFRVGGEDLVLRPVLCPHHALVYRSRLRSHRELPLRIGEVGSMYRMERSGVVGGLTRVRGITLNDAHIFCPPEQAAREAVRALAMIDEAYDVLGIRAAYHRLSLPGPAEEGKSYAGDASMWERAEAILRDALDQHGVQVREVRGEAAFYGPKIDVQVYDAHGREFTLSTVQVDLYQPERFGLEYVAPDGSRQRPAMVHRSVLASMERMMAYLLEAYAGALPPWLAPVQVLVLPVSPAQAEAARAVALRAEESGLRVDVDARDESLGARVRAARPRRVPYLAVVGGREAEDGSVAVRLRDDRRLPVMPAGAFVDAVASVVADRRRDLGFVD</sequence>
<keyword evidence="6" id="KW-0547">Nucleotide-binding</keyword>
<dbReference type="Proteomes" id="UP000533017">
    <property type="component" value="Unassembled WGS sequence"/>
</dbReference>
<evidence type="ECO:0000313" key="17">
    <source>
        <dbReference type="Proteomes" id="UP000199052"/>
    </source>
</evidence>
<evidence type="ECO:0000256" key="1">
    <source>
        <dbReference type="ARBA" id="ARBA00008226"/>
    </source>
</evidence>
<evidence type="ECO:0000256" key="7">
    <source>
        <dbReference type="ARBA" id="ARBA00022833"/>
    </source>
</evidence>
<dbReference type="RefSeq" id="WP_092883116.1">
    <property type="nucleotide sequence ID" value="NZ_FOOI01000005.1"/>
</dbReference>
<dbReference type="PRINTS" id="PR01047">
    <property type="entry name" value="TRNASYNTHTHR"/>
</dbReference>
<dbReference type="Gene3D" id="3.30.930.10">
    <property type="entry name" value="Bira Bifunctional Protein, Domain 2"/>
    <property type="match status" value="1"/>
</dbReference>
<keyword evidence="5" id="KW-0479">Metal-binding</keyword>
<dbReference type="OrthoDB" id="9802304at2"/>
<evidence type="ECO:0000259" key="14">
    <source>
        <dbReference type="PROSITE" id="PS50862"/>
    </source>
</evidence>
<dbReference type="AlphaFoldDB" id="A0A1I2R7V6"/>
<dbReference type="FunFam" id="3.30.930.10:FF:000002">
    <property type="entry name" value="Threonine--tRNA ligase"/>
    <property type="match status" value="1"/>
</dbReference>
<dbReference type="EMBL" id="FOOI01000005">
    <property type="protein sequence ID" value="SFG36568.1"/>
    <property type="molecule type" value="Genomic_DNA"/>
</dbReference>
<comment type="catalytic activity">
    <reaction evidence="11">
        <text>tRNA(Thr) + L-threonine + ATP = L-threonyl-tRNA(Thr) + AMP + diphosphate + H(+)</text>
        <dbReference type="Rhea" id="RHEA:24624"/>
        <dbReference type="Rhea" id="RHEA-COMP:9670"/>
        <dbReference type="Rhea" id="RHEA-COMP:9704"/>
        <dbReference type="ChEBI" id="CHEBI:15378"/>
        <dbReference type="ChEBI" id="CHEBI:30616"/>
        <dbReference type="ChEBI" id="CHEBI:33019"/>
        <dbReference type="ChEBI" id="CHEBI:57926"/>
        <dbReference type="ChEBI" id="CHEBI:78442"/>
        <dbReference type="ChEBI" id="CHEBI:78534"/>
        <dbReference type="ChEBI" id="CHEBI:456215"/>
        <dbReference type="EC" id="6.1.1.3"/>
    </reaction>
</comment>
<dbReference type="GO" id="GO:0005737">
    <property type="term" value="C:cytoplasm"/>
    <property type="evidence" value="ECO:0007669"/>
    <property type="project" value="UniProtKB-UniRule"/>
</dbReference>
<dbReference type="GO" id="GO:0006435">
    <property type="term" value="P:threonyl-tRNA aminoacylation"/>
    <property type="evidence" value="ECO:0007669"/>
    <property type="project" value="UniProtKB-UniRule"/>
</dbReference>
<dbReference type="InterPro" id="IPR036621">
    <property type="entry name" value="Anticodon-bd_dom_sf"/>
</dbReference>
<dbReference type="InterPro" id="IPR002320">
    <property type="entry name" value="Thr-tRNA-ligase_IIa"/>
</dbReference>
<feature type="compositionally biased region" description="Basic and acidic residues" evidence="13">
    <location>
        <begin position="1"/>
        <end position="12"/>
    </location>
</feature>
<dbReference type="GO" id="GO:0046872">
    <property type="term" value="F:metal ion binding"/>
    <property type="evidence" value="ECO:0007669"/>
    <property type="project" value="UniProtKB-KW"/>
</dbReference>
<evidence type="ECO:0000256" key="10">
    <source>
        <dbReference type="ARBA" id="ARBA00023146"/>
    </source>
</evidence>